<reference evidence="8" key="2">
    <citation type="journal article" date="2018" name="Nat. Microbiol.">
        <title>Leveraging single-cell genomics to expand the fungal tree of life.</title>
        <authorList>
            <person name="Ahrendt S.R."/>
            <person name="Quandt C.A."/>
            <person name="Ciobanu D."/>
            <person name="Clum A."/>
            <person name="Salamov A."/>
            <person name="Andreopoulos B."/>
            <person name="Cheng J.F."/>
            <person name="Woyke T."/>
            <person name="Pelin A."/>
            <person name="Henrissat B."/>
            <person name="Reynolds N.K."/>
            <person name="Benny G.L."/>
            <person name="Smith M.E."/>
            <person name="James T.Y."/>
            <person name="Grigoriev I.V."/>
        </authorList>
    </citation>
    <scope>NUCLEOTIDE SEQUENCE [LARGE SCALE GENOMIC DNA]</scope>
    <source>
        <strain evidence="8">CSF55</strain>
    </source>
</reference>
<dbReference type="AlphaFoldDB" id="A0A075AQV3"/>
<reference evidence="5 7" key="1">
    <citation type="journal article" date="2013" name="Curr. Biol.">
        <title>Shared signatures of parasitism and phylogenomics unite Cryptomycota and microsporidia.</title>
        <authorList>
            <person name="James T.Y."/>
            <person name="Pelin A."/>
            <person name="Bonen L."/>
            <person name="Ahrendt S."/>
            <person name="Sain D."/>
            <person name="Corradi N."/>
            <person name="Stajich J.E."/>
        </authorList>
    </citation>
    <scope>NUCLEOTIDE SEQUENCE [LARGE SCALE GENOMIC DNA]</scope>
    <source>
        <strain evidence="5">CSF55</strain>
        <strain evidence="5">CSF55</strain>
    </source>
</reference>
<feature type="compositionally biased region" description="Polar residues" evidence="4">
    <location>
        <begin position="1"/>
        <end position="21"/>
    </location>
</feature>
<evidence type="ECO:0000256" key="4">
    <source>
        <dbReference type="SAM" id="MobiDB-lite"/>
    </source>
</evidence>
<evidence type="ECO:0000313" key="6">
    <source>
        <dbReference type="EMBL" id="RKP16831.1"/>
    </source>
</evidence>
<accession>A0A075AQV3</accession>
<sequence>MTEQDMSTLQQSTTDISQPENTELDRDAILKLNRQNLQALPIRSYLDQTVVPILAEGMKILVKERPLNPCQFLGSYLLTHSNDPVQEEKNEAIEMAIEAKEAAPQVPAENVIETTMPEVQAQ</sequence>
<dbReference type="CDD" id="cd22965">
    <property type="entry name" value="DD_DPY30_SDC1"/>
    <property type="match status" value="1"/>
</dbReference>
<evidence type="ECO:0000313" key="8">
    <source>
        <dbReference type="Proteomes" id="UP000281549"/>
    </source>
</evidence>
<dbReference type="HOGENOM" id="CLU_2028068_0_0_1"/>
<dbReference type="STRING" id="988480.A0A075AQV3"/>
<dbReference type="EMBL" id="KE561144">
    <property type="protein sequence ID" value="EPZ32565.1"/>
    <property type="molecule type" value="Genomic_DNA"/>
</dbReference>
<dbReference type="GO" id="GO:0005634">
    <property type="term" value="C:nucleus"/>
    <property type="evidence" value="ECO:0007669"/>
    <property type="project" value="UniProtKB-SubCell"/>
</dbReference>
<gene>
    <name evidence="5" type="ORF">O9G_004139</name>
    <name evidence="6" type="ORF">ROZALSC1DRAFT_31311</name>
</gene>
<evidence type="ECO:0000313" key="5">
    <source>
        <dbReference type="EMBL" id="EPZ32565.1"/>
    </source>
</evidence>
<dbReference type="Proteomes" id="UP000030755">
    <property type="component" value="Unassembled WGS sequence"/>
</dbReference>
<dbReference type="EMBL" id="ML006207">
    <property type="protein sequence ID" value="RKP16831.1"/>
    <property type="molecule type" value="Genomic_DNA"/>
</dbReference>
<evidence type="ECO:0000256" key="3">
    <source>
        <dbReference type="ARBA" id="ARBA00023242"/>
    </source>
</evidence>
<proteinExistence type="inferred from homology"/>
<dbReference type="Pfam" id="PF05186">
    <property type="entry name" value="Dpy-30"/>
    <property type="match status" value="1"/>
</dbReference>
<organism evidence="5 7">
    <name type="scientific">Rozella allomycis (strain CSF55)</name>
    <dbReference type="NCBI Taxonomy" id="988480"/>
    <lineage>
        <taxon>Eukaryota</taxon>
        <taxon>Fungi</taxon>
        <taxon>Fungi incertae sedis</taxon>
        <taxon>Cryptomycota</taxon>
        <taxon>Cryptomycota incertae sedis</taxon>
        <taxon>Rozella</taxon>
    </lineage>
</organism>
<feature type="region of interest" description="Disordered" evidence="4">
    <location>
        <begin position="1"/>
        <end position="22"/>
    </location>
</feature>
<dbReference type="InterPro" id="IPR049629">
    <property type="entry name" value="DPY30_SDC1_DD"/>
</dbReference>
<feature type="region of interest" description="Disordered" evidence="4">
    <location>
        <begin position="103"/>
        <end position="122"/>
    </location>
</feature>
<evidence type="ECO:0000313" key="7">
    <source>
        <dbReference type="Proteomes" id="UP000030755"/>
    </source>
</evidence>
<evidence type="ECO:0000256" key="1">
    <source>
        <dbReference type="ARBA" id="ARBA00004123"/>
    </source>
</evidence>
<dbReference type="InterPro" id="IPR007858">
    <property type="entry name" value="Dpy-30_motif"/>
</dbReference>
<comment type="similarity">
    <text evidence="2">Belongs to the dpy-30 family.</text>
</comment>
<dbReference type="Gene3D" id="1.20.890.10">
    <property type="entry name" value="cAMP-dependent protein kinase regulatory subunit, dimerization-anchoring domain"/>
    <property type="match status" value="1"/>
</dbReference>
<comment type="subcellular location">
    <subcellularLocation>
        <location evidence="1">Nucleus</location>
    </subcellularLocation>
</comment>
<dbReference type="Proteomes" id="UP000281549">
    <property type="component" value="Unassembled WGS sequence"/>
</dbReference>
<keyword evidence="3" id="KW-0539">Nucleus</keyword>
<reference evidence="6" key="3">
    <citation type="submission" date="2018-08" db="EMBL/GenBank/DDBJ databases">
        <title>Leveraging single-cell genomics to expand the Fungal Tree of Life.</title>
        <authorList>
            <consortium name="DOE Joint Genome Institute"/>
            <person name="Ahrendt S.R."/>
            <person name="Quandt C.A."/>
            <person name="Ciobanu D."/>
            <person name="Clum A."/>
            <person name="Salamov A."/>
            <person name="Andreopoulos B."/>
            <person name="Cheng J.-F."/>
            <person name="Woyke T."/>
            <person name="Pelin A."/>
            <person name="Henrissat B."/>
            <person name="Reynolds N."/>
            <person name="Benny G.L."/>
            <person name="Smith M.E."/>
            <person name="James T.Y."/>
            <person name="Grigoriev I.V."/>
        </authorList>
    </citation>
    <scope>NUCLEOTIDE SEQUENCE</scope>
    <source>
        <strain evidence="6">CSF55</strain>
    </source>
</reference>
<evidence type="ECO:0000256" key="2">
    <source>
        <dbReference type="ARBA" id="ARBA00010849"/>
    </source>
</evidence>
<name>A0A075AQV3_ROZAC</name>
<protein>
    <submittedName>
        <fullName evidence="6">Dpy-30-domain-containing protein</fullName>
    </submittedName>
</protein>
<keyword evidence="7" id="KW-1185">Reference proteome</keyword>
<dbReference type="OrthoDB" id="417678at2759"/>